<comment type="similarity">
    <text evidence="2">Belongs to the nitronate monooxygenase family. NMO class I subfamily.</text>
</comment>
<dbReference type="Proteomes" id="UP001146430">
    <property type="component" value="Unassembled WGS sequence"/>
</dbReference>
<dbReference type="GO" id="GO:0009636">
    <property type="term" value="P:response to toxic substance"/>
    <property type="evidence" value="ECO:0007669"/>
    <property type="project" value="UniProtKB-KW"/>
</dbReference>
<evidence type="ECO:0000256" key="7">
    <source>
        <dbReference type="ARBA" id="ARBA00023033"/>
    </source>
</evidence>
<protein>
    <recommendedName>
        <fullName evidence="8">Propionate 3-nitronate monooxygenase</fullName>
    </recommendedName>
</protein>
<name>A0A9X3M973_9CORY</name>
<comment type="catalytic activity">
    <reaction evidence="9">
        <text>3 propionate 3-nitronate + 3 O2 + H2O = 3 3-oxopropanoate + 2 nitrate + nitrite + H2O2 + 3 H(+)</text>
        <dbReference type="Rhea" id="RHEA:57332"/>
        <dbReference type="ChEBI" id="CHEBI:15377"/>
        <dbReference type="ChEBI" id="CHEBI:15378"/>
        <dbReference type="ChEBI" id="CHEBI:15379"/>
        <dbReference type="ChEBI" id="CHEBI:16240"/>
        <dbReference type="ChEBI" id="CHEBI:16301"/>
        <dbReference type="ChEBI" id="CHEBI:17632"/>
        <dbReference type="ChEBI" id="CHEBI:33190"/>
        <dbReference type="ChEBI" id="CHEBI:136067"/>
    </reaction>
</comment>
<dbReference type="Pfam" id="PF03060">
    <property type="entry name" value="NMO"/>
    <property type="match status" value="1"/>
</dbReference>
<dbReference type="InterPro" id="IPR013785">
    <property type="entry name" value="Aldolase_TIM"/>
</dbReference>
<dbReference type="CDD" id="cd04730">
    <property type="entry name" value="NPD_like"/>
    <property type="match status" value="1"/>
</dbReference>
<evidence type="ECO:0000256" key="9">
    <source>
        <dbReference type="ARBA" id="ARBA00049401"/>
    </source>
</evidence>
<evidence type="ECO:0000256" key="8">
    <source>
        <dbReference type="ARBA" id="ARBA00031155"/>
    </source>
</evidence>
<keyword evidence="4" id="KW-0285">Flavoprotein</keyword>
<keyword evidence="5" id="KW-0288">FMN</keyword>
<dbReference type="InterPro" id="IPR004136">
    <property type="entry name" value="NMO"/>
</dbReference>
<comment type="caution">
    <text evidence="10">The sequence shown here is derived from an EMBL/GenBank/DDBJ whole genome shotgun (WGS) entry which is preliminary data.</text>
</comment>
<evidence type="ECO:0000313" key="10">
    <source>
        <dbReference type="EMBL" id="MCZ9306537.1"/>
    </source>
</evidence>
<dbReference type="Gene3D" id="3.20.20.70">
    <property type="entry name" value="Aldolase class I"/>
    <property type="match status" value="1"/>
</dbReference>
<keyword evidence="7 10" id="KW-0503">Monooxygenase</keyword>
<reference evidence="10" key="1">
    <citation type="submission" date="2022-02" db="EMBL/GenBank/DDBJ databases">
        <title>Corynebacterium sp. from urogenital microbiome.</title>
        <authorList>
            <person name="Cappelli E.A."/>
            <person name="Ribeiro T.G."/>
            <person name="Peixe L."/>
        </authorList>
    </citation>
    <scope>NUCLEOTIDE SEQUENCE</scope>
    <source>
        <strain evidence="10">C8Ua_181</strain>
    </source>
</reference>
<accession>A0A9X3M973</accession>
<comment type="cofactor">
    <cofactor evidence="1">
        <name>FMN</name>
        <dbReference type="ChEBI" id="CHEBI:58210"/>
    </cofactor>
</comment>
<keyword evidence="6" id="KW-0560">Oxidoreductase</keyword>
<dbReference type="PANTHER" id="PTHR42747:SF3">
    <property type="entry name" value="NITRONATE MONOOXYGENASE-RELATED"/>
    <property type="match status" value="1"/>
</dbReference>
<proteinExistence type="inferred from homology"/>
<evidence type="ECO:0000313" key="11">
    <source>
        <dbReference type="Proteomes" id="UP001146430"/>
    </source>
</evidence>
<dbReference type="AlphaFoldDB" id="A0A9X3M973"/>
<gene>
    <name evidence="10" type="ORF">L8V01_03435</name>
</gene>
<evidence type="ECO:0000256" key="2">
    <source>
        <dbReference type="ARBA" id="ARBA00009881"/>
    </source>
</evidence>
<sequence>MAGGPSTPDLCAAVSKAGGLGFLASGYLSTDDLAEQITIVENQTERFYGINLFCPPSVNEEDSGSYSAYRDQLIEKLTFSSELPKEPIWSDDNYEEKLDIAIGSRAKFISFTFGYPEKATIKSVQAKGKNVVLNATTPEEIDHVLDLGADVLALQGKNAGGHRATVISSEQAGTSYTSSDLLRYAVSKTRLPIFAGGGVGTASDVVELIRAGATAVMVGTRFLTANEAGTKQTHRRAILNFTDRETATTRAFSGKIARSIRNDFIDQFSSIAPAMYPEIHYLTAPIRAEANADGNPEALNLWAGDGFGHCREDSAENIIDELLSYSRTWRQQGRGSSDS</sequence>
<keyword evidence="3" id="KW-0216">Detoxification</keyword>
<evidence type="ECO:0000256" key="1">
    <source>
        <dbReference type="ARBA" id="ARBA00001917"/>
    </source>
</evidence>
<dbReference type="EMBL" id="JAKMUU010000001">
    <property type="protein sequence ID" value="MCZ9306537.1"/>
    <property type="molecule type" value="Genomic_DNA"/>
</dbReference>
<dbReference type="SUPFAM" id="SSF51412">
    <property type="entry name" value="Inosine monophosphate dehydrogenase (IMPDH)"/>
    <property type="match status" value="1"/>
</dbReference>
<evidence type="ECO:0000256" key="6">
    <source>
        <dbReference type="ARBA" id="ARBA00023002"/>
    </source>
</evidence>
<dbReference type="PANTHER" id="PTHR42747">
    <property type="entry name" value="NITRONATE MONOOXYGENASE-RELATED"/>
    <property type="match status" value="1"/>
</dbReference>
<organism evidence="10 11">
    <name type="scientific">Corynebacterium curieae</name>
    <dbReference type="NCBI Taxonomy" id="2913500"/>
    <lineage>
        <taxon>Bacteria</taxon>
        <taxon>Bacillati</taxon>
        <taxon>Actinomycetota</taxon>
        <taxon>Actinomycetes</taxon>
        <taxon>Mycobacteriales</taxon>
        <taxon>Corynebacteriaceae</taxon>
        <taxon>Corynebacterium</taxon>
    </lineage>
</organism>
<evidence type="ECO:0000256" key="5">
    <source>
        <dbReference type="ARBA" id="ARBA00022643"/>
    </source>
</evidence>
<evidence type="ECO:0000256" key="4">
    <source>
        <dbReference type="ARBA" id="ARBA00022630"/>
    </source>
</evidence>
<dbReference type="GO" id="GO:0018580">
    <property type="term" value="F:nitronate monooxygenase activity"/>
    <property type="evidence" value="ECO:0007669"/>
    <property type="project" value="InterPro"/>
</dbReference>
<evidence type="ECO:0000256" key="3">
    <source>
        <dbReference type="ARBA" id="ARBA00022575"/>
    </source>
</evidence>